<evidence type="ECO:0000259" key="9">
    <source>
        <dbReference type="SMART" id="SM00244"/>
    </source>
</evidence>
<dbReference type="GO" id="GO:0031625">
    <property type="term" value="F:ubiquitin protein ligase binding"/>
    <property type="evidence" value="ECO:0007669"/>
    <property type="project" value="InterPro"/>
</dbReference>
<name>A0A3G4ZS31_9VIRU</name>
<keyword evidence="8" id="KW-0175">Coiled coil</keyword>
<evidence type="ECO:0000256" key="5">
    <source>
        <dbReference type="ARBA" id="ARBA00022989"/>
    </source>
</evidence>
<keyword evidence="7" id="KW-0325">Glycoprotein</keyword>
<reference evidence="10" key="1">
    <citation type="submission" date="2018-10" db="EMBL/GenBank/DDBJ databases">
        <title>Hidden diversity of soil giant viruses.</title>
        <authorList>
            <person name="Schulz F."/>
            <person name="Alteio L."/>
            <person name="Goudeau D."/>
            <person name="Ryan E.M."/>
            <person name="Malmstrom R.R."/>
            <person name="Blanchard J."/>
            <person name="Woyke T."/>
        </authorList>
    </citation>
    <scope>NUCLEOTIDE SEQUENCE</scope>
    <source>
        <strain evidence="10">TEV1</strain>
    </source>
</reference>
<evidence type="ECO:0000256" key="7">
    <source>
        <dbReference type="ARBA" id="ARBA00023180"/>
    </source>
</evidence>
<gene>
    <name evidence="10" type="ORF">Terrestrivirus5_61</name>
</gene>
<dbReference type="SMART" id="SM00244">
    <property type="entry name" value="PHB"/>
    <property type="match status" value="1"/>
</dbReference>
<dbReference type="InterPro" id="IPR001107">
    <property type="entry name" value="Band_7"/>
</dbReference>
<sequence>MNTFQTVGIVFCVLTALSLYLSVHTINEGYVGVIYQFGSLSERMLEPGLNLVVPFITSVYQVQITIQTDYIKNVPCGTSSGVTIVFGTIEVVNQLNKAHVYETVKNYTVDYDKTQIFDRITHEMNQFCSKRSLQQVYIDEFDTLDEILMETLQHSLNMYSPGVTIRNVRLSKPSVPAEVENNYKNIVVFQTEMLKAKTQQEKDMLQIRTENEKALEKLNSEREQTLAKIKSEQGKKLAEIESNKNYELAQTEALREKEIARIKAEEQRKLAEIMMTTEINQKTIERDLAHKEGLIKVQELENQIDKSKRTAEIDIHHYENMKYAEYQNQLLTPGYVAIEVSKSVSNNTKIFYGDKLPQFFNVPGFNMGSVFNN</sequence>
<keyword evidence="4" id="KW-0735">Signal-anchor</keyword>
<keyword evidence="2" id="KW-0812">Transmembrane</keyword>
<keyword evidence="5" id="KW-1133">Transmembrane helix</keyword>
<dbReference type="InterPro" id="IPR033294">
    <property type="entry name" value="Erlin1/2"/>
</dbReference>
<dbReference type="EMBL" id="MK071983">
    <property type="protein sequence ID" value="AYV76239.1"/>
    <property type="molecule type" value="Genomic_DNA"/>
</dbReference>
<keyword evidence="6" id="KW-0472">Membrane</keyword>
<dbReference type="PANTHER" id="PTHR15351">
    <property type="entry name" value="ERLIN (ER LIPID RAFT ASSOCIATED PROTEIN) HOMOLOG"/>
    <property type="match status" value="1"/>
</dbReference>
<accession>A0A3G4ZS31</accession>
<evidence type="ECO:0000256" key="3">
    <source>
        <dbReference type="ARBA" id="ARBA00022824"/>
    </source>
</evidence>
<feature type="coiled-coil region" evidence="8">
    <location>
        <begin position="197"/>
        <end position="310"/>
    </location>
</feature>
<dbReference type="GO" id="GO:0032933">
    <property type="term" value="P:SREBP signaling pathway"/>
    <property type="evidence" value="ECO:0007669"/>
    <property type="project" value="TreeGrafter"/>
</dbReference>
<evidence type="ECO:0000313" key="10">
    <source>
        <dbReference type="EMBL" id="AYV76239.1"/>
    </source>
</evidence>
<dbReference type="Pfam" id="PF01145">
    <property type="entry name" value="Band_7"/>
    <property type="match status" value="1"/>
</dbReference>
<protein>
    <recommendedName>
        <fullName evidence="9">Band 7 domain-containing protein</fullName>
    </recommendedName>
</protein>
<evidence type="ECO:0000256" key="6">
    <source>
        <dbReference type="ARBA" id="ARBA00023136"/>
    </source>
</evidence>
<proteinExistence type="predicted"/>
<dbReference type="Gene3D" id="3.30.479.30">
    <property type="entry name" value="Band 7 domain"/>
    <property type="match status" value="1"/>
</dbReference>
<evidence type="ECO:0000256" key="8">
    <source>
        <dbReference type="SAM" id="Coils"/>
    </source>
</evidence>
<keyword evidence="3" id="KW-0256">Endoplasmic reticulum</keyword>
<evidence type="ECO:0000256" key="2">
    <source>
        <dbReference type="ARBA" id="ARBA00022692"/>
    </source>
</evidence>
<comment type="subcellular location">
    <subcellularLocation>
        <location evidence="1">Endoplasmic reticulum membrane</location>
        <topology evidence="1">Single-pass type II membrane protein</topology>
    </subcellularLocation>
</comment>
<dbReference type="InterPro" id="IPR036013">
    <property type="entry name" value="Band_7/SPFH_dom_sf"/>
</dbReference>
<evidence type="ECO:0000256" key="4">
    <source>
        <dbReference type="ARBA" id="ARBA00022968"/>
    </source>
</evidence>
<organism evidence="10">
    <name type="scientific">Terrestrivirus sp</name>
    <dbReference type="NCBI Taxonomy" id="2487775"/>
    <lineage>
        <taxon>Viruses</taxon>
        <taxon>Varidnaviria</taxon>
        <taxon>Bamfordvirae</taxon>
        <taxon>Nucleocytoviricota</taxon>
        <taxon>Megaviricetes</taxon>
        <taxon>Imitervirales</taxon>
        <taxon>Mimiviridae</taxon>
        <taxon>Klosneuvirinae</taxon>
    </lineage>
</organism>
<evidence type="ECO:0000256" key="1">
    <source>
        <dbReference type="ARBA" id="ARBA00004648"/>
    </source>
</evidence>
<dbReference type="PANTHER" id="PTHR15351:SF3">
    <property type="entry name" value="ERLIN"/>
    <property type="match status" value="1"/>
</dbReference>
<dbReference type="GO" id="GO:0015485">
    <property type="term" value="F:cholesterol binding"/>
    <property type="evidence" value="ECO:0007669"/>
    <property type="project" value="TreeGrafter"/>
</dbReference>
<feature type="domain" description="Band 7" evidence="9">
    <location>
        <begin position="21"/>
        <end position="187"/>
    </location>
</feature>
<dbReference type="SUPFAM" id="SSF117892">
    <property type="entry name" value="Band 7/SPFH domain"/>
    <property type="match status" value="1"/>
</dbReference>